<comment type="caution">
    <text evidence="1">The sequence shown here is derived from an EMBL/GenBank/DDBJ whole genome shotgun (WGS) entry which is preliminary data.</text>
</comment>
<protein>
    <submittedName>
        <fullName evidence="1">Uncharacterized protein</fullName>
    </submittedName>
</protein>
<reference evidence="2" key="1">
    <citation type="journal article" date="2023" name="G3 (Bethesda)">
        <title>Genome assembly and association tests identify interacting loci associated with vigor, precocity, and sex in interspecific pistachio rootstocks.</title>
        <authorList>
            <person name="Palmer W."/>
            <person name="Jacygrad E."/>
            <person name="Sagayaradj S."/>
            <person name="Cavanaugh K."/>
            <person name="Han R."/>
            <person name="Bertier L."/>
            <person name="Beede B."/>
            <person name="Kafkas S."/>
            <person name="Golino D."/>
            <person name="Preece J."/>
            <person name="Michelmore R."/>
        </authorList>
    </citation>
    <scope>NUCLEOTIDE SEQUENCE [LARGE SCALE GENOMIC DNA]</scope>
</reference>
<proteinExistence type="predicted"/>
<name>A0ACC0X052_9ROSI</name>
<sequence length="164" mass="18000">MGSQLLDKSISFRSYETELSAVNTNSSETSSNSSEDSNSPAIVRRKSHSRSSLNGLNEHKIYKAMIGMNASTQTDVLKRGRILNSAEVGDNKDCVAELPREEISPPHSRFSSQTIESLMDCIEADASADIRDQSAENDCPSRRMKATPILMQLIGCGSRRVKDC</sequence>
<keyword evidence="2" id="KW-1185">Reference proteome</keyword>
<dbReference type="Proteomes" id="UP001163603">
    <property type="component" value="Chromosome 15"/>
</dbReference>
<accession>A0ACC0X052</accession>
<evidence type="ECO:0000313" key="2">
    <source>
        <dbReference type="Proteomes" id="UP001163603"/>
    </source>
</evidence>
<evidence type="ECO:0000313" key="1">
    <source>
        <dbReference type="EMBL" id="KAJ0007891.1"/>
    </source>
</evidence>
<dbReference type="EMBL" id="CM047750">
    <property type="protein sequence ID" value="KAJ0007891.1"/>
    <property type="molecule type" value="Genomic_DNA"/>
</dbReference>
<organism evidence="1 2">
    <name type="scientific">Pistacia integerrima</name>
    <dbReference type="NCBI Taxonomy" id="434235"/>
    <lineage>
        <taxon>Eukaryota</taxon>
        <taxon>Viridiplantae</taxon>
        <taxon>Streptophyta</taxon>
        <taxon>Embryophyta</taxon>
        <taxon>Tracheophyta</taxon>
        <taxon>Spermatophyta</taxon>
        <taxon>Magnoliopsida</taxon>
        <taxon>eudicotyledons</taxon>
        <taxon>Gunneridae</taxon>
        <taxon>Pentapetalae</taxon>
        <taxon>rosids</taxon>
        <taxon>malvids</taxon>
        <taxon>Sapindales</taxon>
        <taxon>Anacardiaceae</taxon>
        <taxon>Pistacia</taxon>
    </lineage>
</organism>
<gene>
    <name evidence="1" type="ORF">Pint_29256</name>
</gene>